<name>A0A4Y7RFI9_9FIRM</name>
<evidence type="ECO:0008006" key="3">
    <source>
        <dbReference type="Google" id="ProtNLM"/>
    </source>
</evidence>
<organism evidence="1 2">
    <name type="scientific">Pelotomaculum schinkii</name>
    <dbReference type="NCBI Taxonomy" id="78350"/>
    <lineage>
        <taxon>Bacteria</taxon>
        <taxon>Bacillati</taxon>
        <taxon>Bacillota</taxon>
        <taxon>Clostridia</taxon>
        <taxon>Eubacteriales</taxon>
        <taxon>Desulfotomaculaceae</taxon>
        <taxon>Pelotomaculum</taxon>
    </lineage>
</organism>
<comment type="caution">
    <text evidence="1">The sequence shown here is derived from an EMBL/GenBank/DDBJ whole genome shotgun (WGS) entry which is preliminary data.</text>
</comment>
<proteinExistence type="predicted"/>
<evidence type="ECO:0000313" key="2">
    <source>
        <dbReference type="Proteomes" id="UP000298324"/>
    </source>
</evidence>
<reference evidence="1 2" key="1">
    <citation type="journal article" date="2018" name="Environ. Microbiol.">
        <title>Novel energy conservation strategies and behaviour of Pelotomaculum schinkii driving syntrophic propionate catabolism.</title>
        <authorList>
            <person name="Hidalgo-Ahumada C.A.P."/>
            <person name="Nobu M.K."/>
            <person name="Narihiro T."/>
            <person name="Tamaki H."/>
            <person name="Liu W.T."/>
            <person name="Kamagata Y."/>
            <person name="Stams A.J.M."/>
            <person name="Imachi H."/>
            <person name="Sousa D.Z."/>
        </authorList>
    </citation>
    <scope>NUCLEOTIDE SEQUENCE [LARGE SCALE GENOMIC DNA]</scope>
    <source>
        <strain evidence="1 2">HH</strain>
    </source>
</reference>
<gene>
    <name evidence="1" type="ORF">Psch_01320</name>
</gene>
<keyword evidence="2" id="KW-1185">Reference proteome</keyword>
<sequence>MDYMLISEASKKWGITTRRIQTLCIEGRIKDAEKAGSIWLIPKNTEKPADARIKSGKYIGYCERYKNKKKLNSDIDP</sequence>
<dbReference type="AlphaFoldDB" id="A0A4Y7RFI9"/>
<protein>
    <recommendedName>
        <fullName evidence="3">Helix-turn-helix domain protein</fullName>
    </recommendedName>
</protein>
<dbReference type="EMBL" id="QFGA01000001">
    <property type="protein sequence ID" value="TEB07765.1"/>
    <property type="molecule type" value="Genomic_DNA"/>
</dbReference>
<dbReference type="Proteomes" id="UP000298324">
    <property type="component" value="Unassembled WGS sequence"/>
</dbReference>
<evidence type="ECO:0000313" key="1">
    <source>
        <dbReference type="EMBL" id="TEB07765.1"/>
    </source>
</evidence>
<accession>A0A4Y7RFI9</accession>